<keyword evidence="1" id="KW-1133">Transmembrane helix</keyword>
<dbReference type="RefSeq" id="WP_042577939.1">
    <property type="nucleotide sequence ID" value="NZ_JXQQ01000011.1"/>
</dbReference>
<evidence type="ECO:0000313" key="3">
    <source>
        <dbReference type="Proteomes" id="UP000032067"/>
    </source>
</evidence>
<feature type="transmembrane region" description="Helical" evidence="1">
    <location>
        <begin position="113"/>
        <end position="135"/>
    </location>
</feature>
<keyword evidence="1" id="KW-0472">Membrane</keyword>
<evidence type="ECO:0000313" key="2">
    <source>
        <dbReference type="EMBL" id="KIQ34863.1"/>
    </source>
</evidence>
<evidence type="ECO:0000256" key="1">
    <source>
        <dbReference type="SAM" id="Phobius"/>
    </source>
</evidence>
<accession>A0A0D0LZP7</accession>
<feature type="transmembrane region" description="Helical" evidence="1">
    <location>
        <begin position="74"/>
        <end position="92"/>
    </location>
</feature>
<dbReference type="EMBL" id="JXQQ01000011">
    <property type="protein sequence ID" value="KIQ34863.1"/>
    <property type="molecule type" value="Genomic_DNA"/>
</dbReference>
<dbReference type="AlphaFoldDB" id="A0A0D0LZP7"/>
<name>A0A0D0LZP7_VARPD</name>
<protein>
    <submittedName>
        <fullName evidence="2">Uncharacterized protein</fullName>
    </submittedName>
</protein>
<proteinExistence type="predicted"/>
<organism evidence="2 3">
    <name type="scientific">Variovorax paradoxus</name>
    <dbReference type="NCBI Taxonomy" id="34073"/>
    <lineage>
        <taxon>Bacteria</taxon>
        <taxon>Pseudomonadati</taxon>
        <taxon>Pseudomonadota</taxon>
        <taxon>Betaproteobacteria</taxon>
        <taxon>Burkholderiales</taxon>
        <taxon>Comamonadaceae</taxon>
        <taxon>Variovorax</taxon>
    </lineage>
</organism>
<comment type="caution">
    <text evidence="2">The sequence shown here is derived from an EMBL/GenBank/DDBJ whole genome shotgun (WGS) entry which is preliminary data.</text>
</comment>
<gene>
    <name evidence="2" type="ORF">RT97_06325</name>
</gene>
<sequence>MIAEVAEQHSAVMVTEQECRAFLLSKLLGRPTDKFFAVAKEISDLLKMRQEFRALHESEPDHFWRSVYDRDSKPRLIAVTLGAITLFTALTIRSIPEGPSLFDVLNDEASLAFVWKFVLLCGSMFLLLVLARVVGTNFWHVATTWWTKSVSGKESRTALRHLARDLVLYHRPVVTKDGEGSTVDVATQEAQHHRAPGERGAPGDHHRAVQLAVVCSVVLVGVLGARRLRTQRQV</sequence>
<keyword evidence="1" id="KW-0812">Transmembrane</keyword>
<dbReference type="Proteomes" id="UP000032067">
    <property type="component" value="Unassembled WGS sequence"/>
</dbReference>
<reference evidence="2 3" key="1">
    <citation type="submission" date="2014-12" db="EMBL/GenBank/DDBJ databases">
        <title>16Stimator: statistical estimation of ribosomal gene copy numbers from draft genome assemblies.</title>
        <authorList>
            <person name="Perisin M.A."/>
            <person name="Vetter M."/>
            <person name="Gilbert J.A."/>
            <person name="Bergelson J."/>
        </authorList>
    </citation>
    <scope>NUCLEOTIDE SEQUENCE [LARGE SCALE GENOMIC DNA]</scope>
    <source>
        <strain evidence="2 3">MEDvA23</strain>
    </source>
</reference>